<evidence type="ECO:0008006" key="3">
    <source>
        <dbReference type="Google" id="ProtNLM"/>
    </source>
</evidence>
<reference evidence="2" key="1">
    <citation type="submission" date="2013-08" db="EMBL/GenBank/DDBJ databases">
        <authorList>
            <person name="Mendez C."/>
            <person name="Richter M."/>
            <person name="Ferrer M."/>
            <person name="Sanchez J."/>
        </authorList>
    </citation>
    <scope>NUCLEOTIDE SEQUENCE</scope>
</reference>
<name>T1C140_9ZZZZ</name>
<comment type="caution">
    <text evidence="2">The sequence shown here is derived from an EMBL/GenBank/DDBJ whole genome shotgun (WGS) entry which is preliminary data.</text>
</comment>
<feature type="non-terminal residue" evidence="2">
    <location>
        <position position="64"/>
    </location>
</feature>
<dbReference type="EMBL" id="AUZY01000253">
    <property type="protein sequence ID" value="EQD79181.1"/>
    <property type="molecule type" value="Genomic_DNA"/>
</dbReference>
<organism evidence="2">
    <name type="scientific">mine drainage metagenome</name>
    <dbReference type="NCBI Taxonomy" id="410659"/>
    <lineage>
        <taxon>unclassified sequences</taxon>
        <taxon>metagenomes</taxon>
        <taxon>ecological metagenomes</taxon>
    </lineage>
</organism>
<reference evidence="2" key="2">
    <citation type="journal article" date="2014" name="ISME J.">
        <title>Microbial stratification in low pH oxic and suboxic macroscopic growths along an acid mine drainage.</title>
        <authorList>
            <person name="Mendez-Garcia C."/>
            <person name="Mesa V."/>
            <person name="Sprenger R.R."/>
            <person name="Richter M."/>
            <person name="Diez M.S."/>
            <person name="Solano J."/>
            <person name="Bargiela R."/>
            <person name="Golyshina O.V."/>
            <person name="Manteca A."/>
            <person name="Ramos J.L."/>
            <person name="Gallego J.R."/>
            <person name="Llorente I."/>
            <person name="Martins Dos Santos V.A."/>
            <person name="Jensen O.N."/>
            <person name="Pelaez A.I."/>
            <person name="Sanchez J."/>
            <person name="Ferrer M."/>
        </authorList>
    </citation>
    <scope>NUCLEOTIDE SEQUENCE</scope>
</reference>
<protein>
    <recommendedName>
        <fullName evidence="3">THAP4-like heme-binding beta-barrel domain-containing protein</fullName>
    </recommendedName>
</protein>
<evidence type="ECO:0000313" key="2">
    <source>
        <dbReference type="EMBL" id="EQD79181.1"/>
    </source>
</evidence>
<proteinExistence type="predicted"/>
<feature type="region of interest" description="Disordered" evidence="1">
    <location>
        <begin position="1"/>
        <end position="45"/>
    </location>
</feature>
<gene>
    <name evidence="2" type="ORF">B1B_00329</name>
</gene>
<accession>T1C140</accession>
<sequence length="64" mass="7202">MSKYSSDIYTEPSPNTNTLSQLGPLQPMAGIWEGTKGTDEHPFISGNEQDTFIERYELQPIDPQ</sequence>
<evidence type="ECO:0000256" key="1">
    <source>
        <dbReference type="SAM" id="MobiDB-lite"/>
    </source>
</evidence>
<dbReference type="AlphaFoldDB" id="T1C140"/>
<feature type="compositionally biased region" description="Polar residues" evidence="1">
    <location>
        <begin position="1"/>
        <end position="23"/>
    </location>
</feature>